<proteinExistence type="predicted"/>
<reference evidence="1" key="1">
    <citation type="submission" date="2014-05" db="EMBL/GenBank/DDBJ databases">
        <authorList>
            <person name="Chronopoulou M."/>
        </authorList>
    </citation>
    <scope>NUCLEOTIDE SEQUENCE</scope>
    <source>
        <tissue evidence="1">Whole organism</tissue>
    </source>
</reference>
<dbReference type="EMBL" id="HACA01017715">
    <property type="protein sequence ID" value="CDW35076.1"/>
    <property type="molecule type" value="Transcribed_RNA"/>
</dbReference>
<sequence length="524" mass="62843">MVKVRTPQDSGIYNGYIRSVLEEDPETYVFRWKKNAMEIIEEEASRMHGFTYSFKKEWDFKRINEEDILDAWKMKMQESMELTRDLIDCISNQVIKSIDHGSDLKGCKDDLSHIKEERYSLWKPQGNKNDFKKIWKLLQSGGDGKDFDWDAIVIHLKKMKKNEYFRSWFRRQLKNRRPKPHVICYTHSDADDIFCDWNLGCRPFDDDVDINKAFWNISLESKRVRNLSEEIGDLPICDRPDVIHDRCEILEGFIVTSKFVSTSIAYWNIFRSWKHIFQEKVLRKKIPSRRCHSKKWKKLLLSTQIETYFEDWKYNLKDDFFYEDLDSCGNSLFLRSSINVAQKLCLAFSHYKKNLKRIKQENSTEESLFKGIPYLRKSFEDSHSEFCTLRHIIRIERQRTRSFSSIMNEEDWLSDWGWNFSESLCQDGLPHTSLEYFQDWLHNFSGELEESIISNENELDNLTKKRLAKIKIEKTLHKMYGTESIPRFVFNNKCNSNHLCVEKMQRRKMNRMLAKQPVQRIFCH</sequence>
<dbReference type="AlphaFoldDB" id="A0A0K2UBK4"/>
<accession>A0A0K2UBK4</accession>
<protein>
    <submittedName>
        <fullName evidence="1">Uncharacterized protein</fullName>
    </submittedName>
</protein>
<organism evidence="1">
    <name type="scientific">Lepeophtheirus salmonis</name>
    <name type="common">Salmon louse</name>
    <name type="synonym">Caligus salmonis</name>
    <dbReference type="NCBI Taxonomy" id="72036"/>
    <lineage>
        <taxon>Eukaryota</taxon>
        <taxon>Metazoa</taxon>
        <taxon>Ecdysozoa</taxon>
        <taxon>Arthropoda</taxon>
        <taxon>Crustacea</taxon>
        <taxon>Multicrustacea</taxon>
        <taxon>Hexanauplia</taxon>
        <taxon>Copepoda</taxon>
        <taxon>Siphonostomatoida</taxon>
        <taxon>Caligidae</taxon>
        <taxon>Lepeophtheirus</taxon>
    </lineage>
</organism>
<evidence type="ECO:0000313" key="1">
    <source>
        <dbReference type="EMBL" id="CDW35076.1"/>
    </source>
</evidence>
<name>A0A0K2UBK4_LEPSM</name>